<dbReference type="RefSeq" id="WP_055656204.1">
    <property type="nucleotide sequence ID" value="NZ_CABIXC010000007.1"/>
</dbReference>
<evidence type="ECO:0000259" key="8">
    <source>
        <dbReference type="PROSITE" id="PS51101"/>
    </source>
</evidence>
<dbReference type="GO" id="GO:0005737">
    <property type="term" value="C:cytoplasm"/>
    <property type="evidence" value="ECO:0007669"/>
    <property type="project" value="UniProtKB-SubCell"/>
</dbReference>
<keyword evidence="6" id="KW-0598">Phosphotransferase system</keyword>
<evidence type="ECO:0000256" key="1">
    <source>
        <dbReference type="ARBA" id="ARBA00004496"/>
    </source>
</evidence>
<dbReference type="Pfam" id="PF03830">
    <property type="entry name" value="PTSIIB_sorb"/>
    <property type="match status" value="1"/>
</dbReference>
<sequence length="156" mass="17458">MAVVLARIDDRLIHGQVMTSWVNFTGANKIIVIDDVTAKDSFLCMTIKSLVPSNIRAEVYTREQSVEAFLSQKESDKIIVLAKTPEPYVYLQEHGVSFDHINIGGMGIKKGRKTIYKNISASDEELAMLKALADNGARVYIQMVAENPRMELDKII</sequence>
<evidence type="ECO:0000313" key="10">
    <source>
        <dbReference type="Proteomes" id="UP000095651"/>
    </source>
</evidence>
<keyword evidence="2" id="KW-0813">Transport</keyword>
<evidence type="ECO:0000256" key="4">
    <source>
        <dbReference type="ARBA" id="ARBA00022597"/>
    </source>
</evidence>
<proteinExistence type="predicted"/>
<gene>
    <name evidence="9" type="primary">levE_1</name>
    <name evidence="9" type="ORF">ERS852407_02919</name>
</gene>
<keyword evidence="4" id="KW-0762">Sugar transport</keyword>
<keyword evidence="3" id="KW-0963">Cytoplasm</keyword>
<organism evidence="9 10">
    <name type="scientific">Hungatella hathewayi</name>
    <dbReference type="NCBI Taxonomy" id="154046"/>
    <lineage>
        <taxon>Bacteria</taxon>
        <taxon>Bacillati</taxon>
        <taxon>Bacillota</taxon>
        <taxon>Clostridia</taxon>
        <taxon>Lachnospirales</taxon>
        <taxon>Lachnospiraceae</taxon>
        <taxon>Hungatella</taxon>
    </lineage>
</organism>
<evidence type="ECO:0000256" key="5">
    <source>
        <dbReference type="ARBA" id="ARBA00022679"/>
    </source>
</evidence>
<dbReference type="AlphaFoldDB" id="A0A174FCU2"/>
<dbReference type="InterPro" id="IPR036667">
    <property type="entry name" value="PTS_IIB_sorbose-sp_sf"/>
</dbReference>
<reference evidence="9 10" key="1">
    <citation type="submission" date="2015-09" db="EMBL/GenBank/DDBJ databases">
        <authorList>
            <consortium name="Pathogen Informatics"/>
        </authorList>
    </citation>
    <scope>NUCLEOTIDE SEQUENCE [LARGE SCALE GENOMIC DNA]</scope>
    <source>
        <strain evidence="9 10">2789STDY5608850</strain>
    </source>
</reference>
<accession>A0A174FCU2</accession>
<evidence type="ECO:0000256" key="6">
    <source>
        <dbReference type="ARBA" id="ARBA00022683"/>
    </source>
</evidence>
<feature type="domain" description="PTS EIIB type-4" evidence="8">
    <location>
        <begin position="1"/>
        <end position="156"/>
    </location>
</feature>
<evidence type="ECO:0000256" key="2">
    <source>
        <dbReference type="ARBA" id="ARBA00022448"/>
    </source>
</evidence>
<dbReference type="PROSITE" id="PS51101">
    <property type="entry name" value="PTS_EIIB_TYPE_4"/>
    <property type="match status" value="1"/>
</dbReference>
<name>A0A174FCU2_9FIRM</name>
<comment type="subcellular location">
    <subcellularLocation>
        <location evidence="1">Cytoplasm</location>
    </subcellularLocation>
</comment>
<dbReference type="GO" id="GO:0016301">
    <property type="term" value="F:kinase activity"/>
    <property type="evidence" value="ECO:0007669"/>
    <property type="project" value="UniProtKB-KW"/>
</dbReference>
<dbReference type="SUPFAM" id="SSF52728">
    <property type="entry name" value="PTS IIb component"/>
    <property type="match status" value="1"/>
</dbReference>
<keyword evidence="7" id="KW-0418">Kinase</keyword>
<protein>
    <submittedName>
        <fullName evidence="9">PTS system sorbose subfamily transporter subunit IIB</fullName>
        <ecNumber evidence="9">2.7.1.69</ecNumber>
    </submittedName>
</protein>
<dbReference type="Proteomes" id="UP000095651">
    <property type="component" value="Unassembled WGS sequence"/>
</dbReference>
<dbReference type="Gene3D" id="3.40.35.10">
    <property type="entry name" value="Phosphotransferase system, sorbose subfamily IIB component"/>
    <property type="match status" value="1"/>
</dbReference>
<evidence type="ECO:0000256" key="3">
    <source>
        <dbReference type="ARBA" id="ARBA00022490"/>
    </source>
</evidence>
<dbReference type="GO" id="GO:0008982">
    <property type="term" value="F:protein-N(PI)-phosphohistidine-sugar phosphotransferase activity"/>
    <property type="evidence" value="ECO:0007669"/>
    <property type="project" value="InterPro"/>
</dbReference>
<dbReference type="EMBL" id="CYZE01000007">
    <property type="protein sequence ID" value="CUO47397.1"/>
    <property type="molecule type" value="Genomic_DNA"/>
</dbReference>
<evidence type="ECO:0000256" key="7">
    <source>
        <dbReference type="ARBA" id="ARBA00022777"/>
    </source>
</evidence>
<dbReference type="EC" id="2.7.1.69" evidence="9"/>
<keyword evidence="5 9" id="KW-0808">Transferase</keyword>
<evidence type="ECO:0000313" key="9">
    <source>
        <dbReference type="EMBL" id="CUO47397.1"/>
    </source>
</evidence>
<dbReference type="InterPro" id="IPR004720">
    <property type="entry name" value="PTS_IIB_sorbose-sp"/>
</dbReference>
<dbReference type="GO" id="GO:0009401">
    <property type="term" value="P:phosphoenolpyruvate-dependent sugar phosphotransferase system"/>
    <property type="evidence" value="ECO:0007669"/>
    <property type="project" value="UniProtKB-KW"/>
</dbReference>